<reference evidence="2 3" key="1">
    <citation type="submission" date="2017-07" db="EMBL/GenBank/DDBJ databases">
        <title>Isolation and whole genome analysis of endospore-forming bacteria from heroin.</title>
        <authorList>
            <person name="Kalinowski J."/>
            <person name="Ahrens B."/>
            <person name="Al-Dilaimi A."/>
            <person name="Winkler A."/>
            <person name="Wibberg D."/>
            <person name="Schleenbecker U."/>
            <person name="Ruckert C."/>
            <person name="Wolfel R."/>
            <person name="Grass G."/>
        </authorList>
    </citation>
    <scope>NUCLEOTIDE SEQUENCE [LARGE SCALE GENOMIC DNA]</scope>
    <source>
        <strain evidence="2 3">7537-G1</strain>
    </source>
</reference>
<gene>
    <name evidence="2" type="ORF">CHH67_12865</name>
</gene>
<feature type="transmembrane region" description="Helical" evidence="1">
    <location>
        <begin position="7"/>
        <end position="27"/>
    </location>
</feature>
<protein>
    <submittedName>
        <fullName evidence="2">Uncharacterized protein</fullName>
    </submittedName>
</protein>
<keyword evidence="1" id="KW-0812">Transmembrane</keyword>
<keyword evidence="1" id="KW-0472">Membrane</keyword>
<evidence type="ECO:0000256" key="1">
    <source>
        <dbReference type="SAM" id="Phobius"/>
    </source>
</evidence>
<dbReference type="AlphaFoldDB" id="A0A268ESZ0"/>
<organism evidence="2 3">
    <name type="scientific">Paenibacillus campinasensis</name>
    <dbReference type="NCBI Taxonomy" id="66347"/>
    <lineage>
        <taxon>Bacteria</taxon>
        <taxon>Bacillati</taxon>
        <taxon>Bacillota</taxon>
        <taxon>Bacilli</taxon>
        <taxon>Bacillales</taxon>
        <taxon>Paenibacillaceae</taxon>
        <taxon>Paenibacillus</taxon>
    </lineage>
</organism>
<evidence type="ECO:0000313" key="2">
    <source>
        <dbReference type="EMBL" id="PAD76253.1"/>
    </source>
</evidence>
<comment type="caution">
    <text evidence="2">The sequence shown here is derived from an EMBL/GenBank/DDBJ whole genome shotgun (WGS) entry which is preliminary data.</text>
</comment>
<accession>A0A268ESZ0</accession>
<keyword evidence="1" id="KW-1133">Transmembrane helix</keyword>
<sequence>MKKYNTKFIITFVSITVVLVLLAVYFFRTYTPEGILWKNGISSKEVMLISKENYQFHHYLYEKNGEIKGIITLQKKGWNLWSLYNHAYQQKIESTDIEIIKASYPTYKDNHLEHIPVWGGVVILGDEDSFSIRIKNKEQVPNLTAKIDGKMYFFYSSPDLNDGDKIEVTKP</sequence>
<proteinExistence type="predicted"/>
<evidence type="ECO:0000313" key="3">
    <source>
        <dbReference type="Proteomes" id="UP000215596"/>
    </source>
</evidence>
<dbReference type="Proteomes" id="UP000215596">
    <property type="component" value="Unassembled WGS sequence"/>
</dbReference>
<dbReference type="OrthoDB" id="2991293at2"/>
<name>A0A268ESZ0_9BACL</name>
<dbReference type="EMBL" id="NPBY01000039">
    <property type="protein sequence ID" value="PAD76253.1"/>
    <property type="molecule type" value="Genomic_DNA"/>
</dbReference>